<feature type="region of interest" description="Disordered" evidence="2">
    <location>
        <begin position="94"/>
        <end position="154"/>
    </location>
</feature>
<feature type="compositionally biased region" description="Basic residues" evidence="2">
    <location>
        <begin position="523"/>
        <end position="534"/>
    </location>
</feature>
<accession>A0A699GVN4</accession>
<feature type="compositionally biased region" description="Acidic residues" evidence="2">
    <location>
        <begin position="145"/>
        <end position="154"/>
    </location>
</feature>
<feature type="region of interest" description="Disordered" evidence="2">
    <location>
        <begin position="29"/>
        <end position="61"/>
    </location>
</feature>
<feature type="region of interest" description="Disordered" evidence="2">
    <location>
        <begin position="497"/>
        <end position="546"/>
    </location>
</feature>
<feature type="coiled-coil region" evidence="1">
    <location>
        <begin position="269"/>
        <end position="303"/>
    </location>
</feature>
<evidence type="ECO:0000256" key="2">
    <source>
        <dbReference type="SAM" id="MobiDB-lite"/>
    </source>
</evidence>
<reference evidence="3" key="1">
    <citation type="journal article" date="2019" name="Sci. Rep.">
        <title>Draft genome of Tanacetum cinerariifolium, the natural source of mosquito coil.</title>
        <authorList>
            <person name="Yamashiro T."/>
            <person name="Shiraishi A."/>
            <person name="Satake H."/>
            <person name="Nakayama K."/>
        </authorList>
    </citation>
    <scope>NUCLEOTIDE SEQUENCE</scope>
</reference>
<keyword evidence="1" id="KW-0175">Coiled coil</keyword>
<proteinExistence type="predicted"/>
<organism evidence="3">
    <name type="scientific">Tanacetum cinerariifolium</name>
    <name type="common">Dalmatian daisy</name>
    <name type="synonym">Chrysanthemum cinerariifolium</name>
    <dbReference type="NCBI Taxonomy" id="118510"/>
    <lineage>
        <taxon>Eukaryota</taxon>
        <taxon>Viridiplantae</taxon>
        <taxon>Streptophyta</taxon>
        <taxon>Embryophyta</taxon>
        <taxon>Tracheophyta</taxon>
        <taxon>Spermatophyta</taxon>
        <taxon>Magnoliopsida</taxon>
        <taxon>eudicotyledons</taxon>
        <taxon>Gunneridae</taxon>
        <taxon>Pentapetalae</taxon>
        <taxon>asterids</taxon>
        <taxon>campanulids</taxon>
        <taxon>Asterales</taxon>
        <taxon>Asteraceae</taxon>
        <taxon>Asteroideae</taxon>
        <taxon>Anthemideae</taxon>
        <taxon>Anthemidinae</taxon>
        <taxon>Tanacetum</taxon>
    </lineage>
</organism>
<name>A0A699GVN4_TANCI</name>
<evidence type="ECO:0000256" key="1">
    <source>
        <dbReference type="SAM" id="Coils"/>
    </source>
</evidence>
<protein>
    <recommendedName>
        <fullName evidence="4">Reverse transcriptase domain-containing protein</fullName>
    </recommendedName>
</protein>
<gene>
    <name evidence="3" type="ORF">Tci_199215</name>
</gene>
<comment type="caution">
    <text evidence="3">The sequence shown here is derived from an EMBL/GenBank/DDBJ whole genome shotgun (WGS) entry which is preliminary data.</text>
</comment>
<evidence type="ECO:0000313" key="3">
    <source>
        <dbReference type="EMBL" id="GEW27239.1"/>
    </source>
</evidence>
<sequence length="663" mass="74354">MMTARKRVGPLPTHRLTVRHLIDYSSSDHFASDDSSIDSSSSSSSETSLDPSSNDLSDSSSDYSLLVTSSGMRPSHHLRSLVSSIPRSSAAIFDRPSHDSSFVNPSRKRSRSTAAYVPSPESAMDLEVSLAEGSEPSRYRRSDLEMDDDVERSDGSDIDLEIQVEYNDCIAYADALRVRGINSRFVVETVDREEIKMSVRGPVKVRVDRVTHPVIADDIPEPAQEEGAVEVTYETLGDLVQRFHDHTKEILVHHVQAIERVQGDQGHRIVATRQQSVDMLERIRELERDNMRLRDMMDVVSQRVTRTMPNTRSGASRAREGINEQIDHRLARALGARDAARNLEPLIGGGGKQEEVNGNGGNRNGGNGNEGGNGYNFRGFMPTRECTYHEFLKCQPISFNGTKGVVRLTCWFEKMETAFHISNYPEKYQAAYAMIWEELMKLMTEVYCPRNEIQKMETKLWDLAVKGNDLTSAENNSRDNRGQQLVFKRQNVRGQNVARAYTAENNEKKRPRHFRTDCPKLKNQNRGKKTRNKNGNKTENQTGGNEATARAYAIGGGGANPDSNVITGLLGHPFDIDLIPVELCSFDVIIGDDCDGKSKSKLNIISCMKTQKYIQKGCQVYLAQVTSKKAKDKSEEKRLEDVPIVREFPKVFLEDLPGLPHAR</sequence>
<feature type="compositionally biased region" description="Gly residues" evidence="2">
    <location>
        <begin position="358"/>
        <end position="370"/>
    </location>
</feature>
<dbReference type="EMBL" id="BKCJ010051682">
    <property type="protein sequence ID" value="GEW27239.1"/>
    <property type="molecule type" value="Genomic_DNA"/>
</dbReference>
<feature type="region of interest" description="Disordered" evidence="2">
    <location>
        <begin position="346"/>
        <end position="370"/>
    </location>
</feature>
<feature type="compositionally biased region" description="Basic and acidic residues" evidence="2">
    <location>
        <begin position="135"/>
        <end position="144"/>
    </location>
</feature>
<dbReference type="AlphaFoldDB" id="A0A699GVN4"/>
<evidence type="ECO:0008006" key="4">
    <source>
        <dbReference type="Google" id="ProtNLM"/>
    </source>
</evidence>